<dbReference type="Proteomes" id="UP000316093">
    <property type="component" value="Chromosome"/>
</dbReference>
<proteinExistence type="predicted"/>
<dbReference type="PIRSF" id="PIRSF035875">
    <property type="entry name" value="RNase_BN"/>
    <property type="match status" value="1"/>
</dbReference>
<evidence type="ECO:0000256" key="7">
    <source>
        <dbReference type="SAM" id="Phobius"/>
    </source>
</evidence>
<dbReference type="GO" id="GO:0005886">
    <property type="term" value="C:plasma membrane"/>
    <property type="evidence" value="ECO:0007669"/>
    <property type="project" value="UniProtKB-SubCell"/>
</dbReference>
<evidence type="ECO:0000256" key="6">
    <source>
        <dbReference type="SAM" id="MobiDB-lite"/>
    </source>
</evidence>
<feature type="region of interest" description="Disordered" evidence="6">
    <location>
        <begin position="283"/>
        <end position="302"/>
    </location>
</feature>
<dbReference type="AlphaFoldDB" id="A0A4Y5Z458"/>
<feature type="transmembrane region" description="Helical" evidence="7">
    <location>
        <begin position="144"/>
        <end position="168"/>
    </location>
</feature>
<feature type="transmembrane region" description="Helical" evidence="7">
    <location>
        <begin position="242"/>
        <end position="263"/>
    </location>
</feature>
<keyword evidence="4 7" id="KW-1133">Transmembrane helix</keyword>
<keyword evidence="9" id="KW-1185">Reference proteome</keyword>
<dbReference type="Pfam" id="PF03631">
    <property type="entry name" value="Virul_fac_BrkB"/>
    <property type="match status" value="1"/>
</dbReference>
<dbReference type="InterPro" id="IPR017039">
    <property type="entry name" value="Virul_fac_BrkB"/>
</dbReference>
<evidence type="ECO:0000256" key="4">
    <source>
        <dbReference type="ARBA" id="ARBA00022989"/>
    </source>
</evidence>
<evidence type="ECO:0000256" key="5">
    <source>
        <dbReference type="ARBA" id="ARBA00023136"/>
    </source>
</evidence>
<gene>
    <name evidence="8" type="ORF">FIV34_08310</name>
</gene>
<dbReference type="EMBL" id="CP041046">
    <property type="protein sequence ID" value="QDE39203.1"/>
    <property type="molecule type" value="Genomic_DNA"/>
</dbReference>
<dbReference type="NCBIfam" id="TIGR00765">
    <property type="entry name" value="yihY_not_rbn"/>
    <property type="match status" value="1"/>
</dbReference>
<sequence>MVLRHWFHLTRKAVVTAAEGFSDDELMTRAAALSFYSALSFAPLLVLLLWILSALGDQWQAQLVEGLTTVIGQQGAGAVKLVIDNAQQRPKLGNVVGLIGLGVTVFSASAVFAQLQSTINRVWKIRAKPGEAVAGWLSTRARAFGLLVGIAFLLIISFVVSSLIQLLIPGDTMAWQVAEAIISFGVFVIAFGAMYRILPDAIIAWRDAARGGFLTALLFVAGKFVISLYIDHASVGGAYGPAGAIVVLLTWVYYASIIVLLGAELTHGLAVARGAKIRPAEHAESFEEAGARRPPASSNSAP</sequence>
<feature type="transmembrane region" description="Helical" evidence="7">
    <location>
        <begin position="30"/>
        <end position="52"/>
    </location>
</feature>
<evidence type="ECO:0000256" key="3">
    <source>
        <dbReference type="ARBA" id="ARBA00022692"/>
    </source>
</evidence>
<dbReference type="RefSeq" id="WP_139981490.1">
    <property type="nucleotide sequence ID" value="NZ_CP041046.1"/>
</dbReference>
<name>A0A4Y5Z458_9GAMM</name>
<evidence type="ECO:0000313" key="9">
    <source>
        <dbReference type="Proteomes" id="UP000316093"/>
    </source>
</evidence>
<dbReference type="PANTHER" id="PTHR30213:SF1">
    <property type="entry name" value="INNER MEMBRANE PROTEIN YHJD"/>
    <property type="match status" value="1"/>
</dbReference>
<keyword evidence="2" id="KW-1003">Cell membrane</keyword>
<evidence type="ECO:0000313" key="8">
    <source>
        <dbReference type="EMBL" id="QDE39203.1"/>
    </source>
</evidence>
<feature type="transmembrane region" description="Helical" evidence="7">
    <location>
        <begin position="210"/>
        <end position="230"/>
    </location>
</feature>
<keyword evidence="3 7" id="KW-0812">Transmembrane</keyword>
<protein>
    <submittedName>
        <fullName evidence="8">YihY/virulence factor BrkB family protein</fullName>
    </submittedName>
</protein>
<dbReference type="OrthoDB" id="9797028at2"/>
<feature type="transmembrane region" description="Helical" evidence="7">
    <location>
        <begin position="95"/>
        <end position="115"/>
    </location>
</feature>
<evidence type="ECO:0000256" key="1">
    <source>
        <dbReference type="ARBA" id="ARBA00004651"/>
    </source>
</evidence>
<feature type="transmembrane region" description="Helical" evidence="7">
    <location>
        <begin position="180"/>
        <end position="198"/>
    </location>
</feature>
<evidence type="ECO:0000256" key="2">
    <source>
        <dbReference type="ARBA" id="ARBA00022475"/>
    </source>
</evidence>
<organism evidence="8 9">
    <name type="scientific">Luteibacter pinisoli</name>
    <dbReference type="NCBI Taxonomy" id="2589080"/>
    <lineage>
        <taxon>Bacteria</taxon>
        <taxon>Pseudomonadati</taxon>
        <taxon>Pseudomonadota</taxon>
        <taxon>Gammaproteobacteria</taxon>
        <taxon>Lysobacterales</taxon>
        <taxon>Rhodanobacteraceae</taxon>
        <taxon>Luteibacter</taxon>
    </lineage>
</organism>
<keyword evidence="5 7" id="KW-0472">Membrane</keyword>
<dbReference type="KEGG" id="lpy:FIV34_08310"/>
<reference evidence="8 9" key="1">
    <citation type="submission" date="2019-06" db="EMBL/GenBank/DDBJ databases">
        <title>A complete genome sequence for Luteibacter pinisoli MAH-14.</title>
        <authorList>
            <person name="Baltrus D.A."/>
        </authorList>
    </citation>
    <scope>NUCLEOTIDE SEQUENCE [LARGE SCALE GENOMIC DNA]</scope>
    <source>
        <strain evidence="8 9">MAH-14</strain>
    </source>
</reference>
<accession>A0A4Y5Z458</accession>
<comment type="subcellular location">
    <subcellularLocation>
        <location evidence="1">Cell membrane</location>
        <topology evidence="1">Multi-pass membrane protein</topology>
    </subcellularLocation>
</comment>
<dbReference type="PANTHER" id="PTHR30213">
    <property type="entry name" value="INNER MEMBRANE PROTEIN YHJD"/>
    <property type="match status" value="1"/>
</dbReference>